<dbReference type="GO" id="GO:0044614">
    <property type="term" value="C:nuclear pore cytoplasmic filaments"/>
    <property type="evidence" value="ECO:0007669"/>
    <property type="project" value="TreeGrafter"/>
</dbReference>
<dbReference type="GO" id="GO:0000973">
    <property type="term" value="P:post-transcriptional tethering of RNA polymerase II gene DNA at nuclear periphery"/>
    <property type="evidence" value="ECO:0007669"/>
    <property type="project" value="TreeGrafter"/>
</dbReference>
<protein>
    <submittedName>
        <fullName evidence="2">Uncharacterized protein</fullName>
    </submittedName>
</protein>
<keyword evidence="3" id="KW-1185">Reference proteome</keyword>
<feature type="region of interest" description="Disordered" evidence="1">
    <location>
        <begin position="1"/>
        <end position="51"/>
    </location>
</feature>
<dbReference type="InParanoid" id="A0A1Q3APQ5"/>
<dbReference type="OrthoDB" id="3797628at2759"/>
<proteinExistence type="predicted"/>
<accession>A0A1Q3APQ5</accession>
<evidence type="ECO:0000313" key="3">
    <source>
        <dbReference type="Proteomes" id="UP000187406"/>
    </source>
</evidence>
<name>A0A1Q3APQ5_CEPFO</name>
<dbReference type="Proteomes" id="UP000187406">
    <property type="component" value="Unassembled WGS sequence"/>
</dbReference>
<comment type="caution">
    <text evidence="2">The sequence shown here is derived from an EMBL/GenBank/DDBJ whole genome shotgun (WGS) entry which is preliminary data.</text>
</comment>
<evidence type="ECO:0000313" key="2">
    <source>
        <dbReference type="EMBL" id="GAV57620.1"/>
    </source>
</evidence>
<dbReference type="GO" id="GO:0008139">
    <property type="term" value="F:nuclear localization sequence binding"/>
    <property type="evidence" value="ECO:0007669"/>
    <property type="project" value="TreeGrafter"/>
</dbReference>
<reference evidence="3" key="1">
    <citation type="submission" date="2016-04" db="EMBL/GenBank/DDBJ databases">
        <title>Cephalotus genome sequencing.</title>
        <authorList>
            <person name="Fukushima K."/>
            <person name="Hasebe M."/>
            <person name="Fang X."/>
        </authorList>
    </citation>
    <scope>NUCLEOTIDE SEQUENCE [LARGE SCALE GENOMIC DNA]</scope>
    <source>
        <strain evidence="3">cv. St1</strain>
    </source>
</reference>
<evidence type="ECO:0000256" key="1">
    <source>
        <dbReference type="SAM" id="MobiDB-lite"/>
    </source>
</evidence>
<sequence length="509" mass="51254">MSDSTPRLPGSPSSPFGASSIFEQMNNSNSDMSSSMHISTSPSTGLSGPTQASTSLFTVPFHKSQISTSASGSSIVGRKHARNSSNSLDTSGQSCAATTASAFCTTITQLATVCDGSSTLLPAAPGEIPSQVSSISAAASSFPTFGSSETFAFGSGASRTLGYHSATVCSTSASGTFSFGVSTPPVFGFCSTSAFCQSTSACAHSGASVAGASSAASFTYCSTSPFRQFNSSSRSANVAAQRAGGLRLAPFITEKDVEDNGEVECILAMSVYKNKSPEELRLENYQSGDRGGPAQPSAGIDFGTSACRSPFGVTSAPFSSSSFGALGNHFAMTSSCAFGVASCPAFGATSNPFCSTTFGAPFSSNRFSTTASSTAGCYPALEACTSPSPFNAVSSYTIGTSVPYGQASAPGAAHILGPGFNFVNAQPLLLLPVHENVAPAVHSVAPYIGQSLSTGVGHMFTNTPMVLPPSNVVALGSNQFLILQPAIGTYNVGVTARPPAGSNGSSSGS</sequence>
<dbReference type="GO" id="GO:0006405">
    <property type="term" value="P:RNA export from nucleus"/>
    <property type="evidence" value="ECO:0007669"/>
    <property type="project" value="TreeGrafter"/>
</dbReference>
<feature type="region of interest" description="Disordered" evidence="1">
    <location>
        <begin position="70"/>
        <end position="90"/>
    </location>
</feature>
<dbReference type="STRING" id="3775.A0A1Q3APQ5"/>
<dbReference type="Gene3D" id="1.10.10.2360">
    <property type="match status" value="1"/>
</dbReference>
<dbReference type="GO" id="GO:0006606">
    <property type="term" value="P:protein import into nucleus"/>
    <property type="evidence" value="ECO:0007669"/>
    <property type="project" value="TreeGrafter"/>
</dbReference>
<gene>
    <name evidence="2" type="ORF">CFOL_v3_01157</name>
</gene>
<feature type="compositionally biased region" description="Low complexity" evidence="1">
    <location>
        <begin position="10"/>
        <end position="50"/>
    </location>
</feature>
<dbReference type="PANTHER" id="PTHR23198:SF32">
    <property type="entry name" value="NUCLEOPORIN AUTOPEPTIDASE"/>
    <property type="match status" value="1"/>
</dbReference>
<dbReference type="InterPro" id="IPR037665">
    <property type="entry name" value="Nucleoporin_S59-like"/>
</dbReference>
<dbReference type="AlphaFoldDB" id="A0A1Q3APQ5"/>
<organism evidence="2 3">
    <name type="scientific">Cephalotus follicularis</name>
    <name type="common">Albany pitcher plant</name>
    <dbReference type="NCBI Taxonomy" id="3775"/>
    <lineage>
        <taxon>Eukaryota</taxon>
        <taxon>Viridiplantae</taxon>
        <taxon>Streptophyta</taxon>
        <taxon>Embryophyta</taxon>
        <taxon>Tracheophyta</taxon>
        <taxon>Spermatophyta</taxon>
        <taxon>Magnoliopsida</taxon>
        <taxon>eudicotyledons</taxon>
        <taxon>Gunneridae</taxon>
        <taxon>Pentapetalae</taxon>
        <taxon>rosids</taxon>
        <taxon>fabids</taxon>
        <taxon>Oxalidales</taxon>
        <taxon>Cephalotaceae</taxon>
        <taxon>Cephalotus</taxon>
    </lineage>
</organism>
<dbReference type="GO" id="GO:0017056">
    <property type="term" value="F:structural constituent of nuclear pore"/>
    <property type="evidence" value="ECO:0007669"/>
    <property type="project" value="TreeGrafter"/>
</dbReference>
<dbReference type="EMBL" id="BDDD01000036">
    <property type="protein sequence ID" value="GAV57620.1"/>
    <property type="molecule type" value="Genomic_DNA"/>
</dbReference>
<dbReference type="PANTHER" id="PTHR23198">
    <property type="entry name" value="NUCLEOPORIN"/>
    <property type="match status" value="1"/>
</dbReference>
<dbReference type="GO" id="GO:0003723">
    <property type="term" value="F:RNA binding"/>
    <property type="evidence" value="ECO:0007669"/>
    <property type="project" value="TreeGrafter"/>
</dbReference>
<dbReference type="GO" id="GO:0034398">
    <property type="term" value="P:telomere tethering at nuclear periphery"/>
    <property type="evidence" value="ECO:0007669"/>
    <property type="project" value="TreeGrafter"/>
</dbReference>